<keyword evidence="1" id="KW-0677">Repeat</keyword>
<dbReference type="SMART" id="SM00028">
    <property type="entry name" value="TPR"/>
    <property type="match status" value="5"/>
</dbReference>
<dbReference type="AlphaFoldDB" id="A0A0F9BW67"/>
<comment type="caution">
    <text evidence="3">The sequence shown here is derived from an EMBL/GenBank/DDBJ whole genome shotgun (WGS) entry which is preliminary data.</text>
</comment>
<evidence type="ECO:0000313" key="3">
    <source>
        <dbReference type="EMBL" id="KKK94644.1"/>
    </source>
</evidence>
<dbReference type="Pfam" id="PF07719">
    <property type="entry name" value="TPR_2"/>
    <property type="match status" value="1"/>
</dbReference>
<gene>
    <name evidence="3" type="ORF">LCGC14_2680780</name>
</gene>
<dbReference type="Pfam" id="PF13181">
    <property type="entry name" value="TPR_8"/>
    <property type="match status" value="2"/>
</dbReference>
<accession>A0A0F9BW67</accession>
<feature type="non-terminal residue" evidence="3">
    <location>
        <position position="1"/>
    </location>
</feature>
<dbReference type="Gene3D" id="1.25.40.10">
    <property type="entry name" value="Tetratricopeptide repeat domain"/>
    <property type="match status" value="2"/>
</dbReference>
<name>A0A0F9BW67_9ZZZZ</name>
<feature type="non-terminal residue" evidence="3">
    <location>
        <position position="441"/>
    </location>
</feature>
<dbReference type="InterPro" id="IPR013105">
    <property type="entry name" value="TPR_2"/>
</dbReference>
<reference evidence="3" key="1">
    <citation type="journal article" date="2015" name="Nature">
        <title>Complex archaea that bridge the gap between prokaryotes and eukaryotes.</title>
        <authorList>
            <person name="Spang A."/>
            <person name="Saw J.H."/>
            <person name="Jorgensen S.L."/>
            <person name="Zaremba-Niedzwiedzka K."/>
            <person name="Martijn J."/>
            <person name="Lind A.E."/>
            <person name="van Eijk R."/>
            <person name="Schleper C."/>
            <person name="Guy L."/>
            <person name="Ettema T.J."/>
        </authorList>
    </citation>
    <scope>NUCLEOTIDE SEQUENCE</scope>
</reference>
<sequence>NAKDNSLWVSLGLSYEESGNQKEALECFNKALDIDNKDILALTYKSMVLKSYKRYHQALEYINHALDIRSDVLEIWFNKALIYKDMGNFKEEIESYNHALSINSRDVRVLNNKAIASQNLGDFDESLKLFNLVLESDPNNKYVLSNKTVLLSERKDYNKTKELYEFILGHNPKFIECKINFAVLFIDLHKYDIAIEKIDELKSQLKDIKPQLIIIIDKIYAKANNAKNLLIALEDVDDYFLQALDSNTLYQLHLKSKKLSETINKLIMKFNNKKLPKDLIDLLNAKKNCFECLRKALNFEDLNLKLLEKSKNVFNEWNLNSFIIAVNSLENFYLKIKEFNTLEDITSDTEKRLLLLLKNIHFLNGDLSSVILNMFKTEYIYKTIDSIENIVLKDYSIELSKAKKLWEKLIHFFDKEIDLKKIPTVKFQNENDLNAYFYDFM</sequence>
<evidence type="ECO:0000256" key="1">
    <source>
        <dbReference type="ARBA" id="ARBA00022737"/>
    </source>
</evidence>
<organism evidence="3">
    <name type="scientific">marine sediment metagenome</name>
    <dbReference type="NCBI Taxonomy" id="412755"/>
    <lineage>
        <taxon>unclassified sequences</taxon>
        <taxon>metagenomes</taxon>
        <taxon>ecological metagenomes</taxon>
    </lineage>
</organism>
<dbReference type="EMBL" id="LAZR01047254">
    <property type="protein sequence ID" value="KKK94644.1"/>
    <property type="molecule type" value="Genomic_DNA"/>
</dbReference>
<protein>
    <submittedName>
        <fullName evidence="3">Uncharacterized protein</fullName>
    </submittedName>
</protein>
<dbReference type="InterPro" id="IPR011990">
    <property type="entry name" value="TPR-like_helical_dom_sf"/>
</dbReference>
<dbReference type="PROSITE" id="PS50293">
    <property type="entry name" value="TPR_REGION"/>
    <property type="match status" value="1"/>
</dbReference>
<evidence type="ECO:0000256" key="2">
    <source>
        <dbReference type="ARBA" id="ARBA00022803"/>
    </source>
</evidence>
<dbReference type="PANTHER" id="PTHR12558">
    <property type="entry name" value="CELL DIVISION CYCLE 16,23,27"/>
    <property type="match status" value="1"/>
</dbReference>
<dbReference type="InterPro" id="IPR019734">
    <property type="entry name" value="TPR_rpt"/>
</dbReference>
<dbReference type="PROSITE" id="PS50005">
    <property type="entry name" value="TPR"/>
    <property type="match status" value="3"/>
</dbReference>
<keyword evidence="2" id="KW-0802">TPR repeat</keyword>
<dbReference type="PANTHER" id="PTHR12558:SF13">
    <property type="entry name" value="CELL DIVISION CYCLE PROTEIN 27 HOMOLOG"/>
    <property type="match status" value="1"/>
</dbReference>
<proteinExistence type="predicted"/>
<dbReference type="SUPFAM" id="SSF48452">
    <property type="entry name" value="TPR-like"/>
    <property type="match status" value="1"/>
</dbReference>